<organism evidence="5 6">
    <name type="scientific">Sistotremastrum suecicum HHB10207 ss-3</name>
    <dbReference type="NCBI Taxonomy" id="1314776"/>
    <lineage>
        <taxon>Eukaryota</taxon>
        <taxon>Fungi</taxon>
        <taxon>Dikarya</taxon>
        <taxon>Basidiomycota</taxon>
        <taxon>Agaricomycotina</taxon>
        <taxon>Agaricomycetes</taxon>
        <taxon>Sistotremastrales</taxon>
        <taxon>Sistotremastraceae</taxon>
        <taxon>Sistotremastrum</taxon>
    </lineage>
</organism>
<dbReference type="OrthoDB" id="1898221at2759"/>
<accession>A0A166A9E2</accession>
<dbReference type="Proteomes" id="UP000076798">
    <property type="component" value="Unassembled WGS sequence"/>
</dbReference>
<dbReference type="PANTHER" id="PTHR24096">
    <property type="entry name" value="LONG-CHAIN-FATTY-ACID--COA LIGASE"/>
    <property type="match status" value="1"/>
</dbReference>
<dbReference type="Pfam" id="PF13193">
    <property type="entry name" value="AMP-binding_C"/>
    <property type="match status" value="1"/>
</dbReference>
<dbReference type="AlphaFoldDB" id="A0A166A9E2"/>
<evidence type="ECO:0000259" key="4">
    <source>
        <dbReference type="Pfam" id="PF13193"/>
    </source>
</evidence>
<evidence type="ECO:0000259" key="3">
    <source>
        <dbReference type="Pfam" id="PF00501"/>
    </source>
</evidence>
<keyword evidence="2 5" id="KW-0436">Ligase</keyword>
<dbReference type="SUPFAM" id="SSF56801">
    <property type="entry name" value="Acetyl-CoA synthetase-like"/>
    <property type="match status" value="1"/>
</dbReference>
<dbReference type="InterPro" id="IPR025110">
    <property type="entry name" value="AMP-bd_C"/>
</dbReference>
<proteinExistence type="inferred from homology"/>
<evidence type="ECO:0000256" key="2">
    <source>
        <dbReference type="ARBA" id="ARBA00022598"/>
    </source>
</evidence>
<dbReference type="InterPro" id="IPR045851">
    <property type="entry name" value="AMP-bd_C_sf"/>
</dbReference>
<dbReference type="InterPro" id="IPR020845">
    <property type="entry name" value="AMP-binding_CS"/>
</dbReference>
<dbReference type="Pfam" id="PF00501">
    <property type="entry name" value="AMP-binding"/>
    <property type="match status" value="1"/>
</dbReference>
<evidence type="ECO:0000256" key="1">
    <source>
        <dbReference type="ARBA" id="ARBA00006432"/>
    </source>
</evidence>
<feature type="domain" description="AMP-binding enzyme C-terminal" evidence="4">
    <location>
        <begin position="469"/>
        <end position="554"/>
    </location>
</feature>
<name>A0A166A9E2_9AGAM</name>
<protein>
    <submittedName>
        <fullName evidence="5">Amp dependent CoA ligase</fullName>
    </submittedName>
</protein>
<dbReference type="GO" id="GO:0016405">
    <property type="term" value="F:CoA-ligase activity"/>
    <property type="evidence" value="ECO:0007669"/>
    <property type="project" value="TreeGrafter"/>
</dbReference>
<dbReference type="Gene3D" id="3.40.50.980">
    <property type="match status" value="2"/>
</dbReference>
<evidence type="ECO:0000313" key="5">
    <source>
        <dbReference type="EMBL" id="KZT35102.1"/>
    </source>
</evidence>
<dbReference type="PANTHER" id="PTHR24096:SF149">
    <property type="entry name" value="AMP-BINDING DOMAIN-CONTAINING PROTEIN-RELATED"/>
    <property type="match status" value="1"/>
</dbReference>
<comment type="similarity">
    <text evidence="1">Belongs to the ATP-dependent AMP-binding enzyme family.</text>
</comment>
<keyword evidence="6" id="KW-1185">Reference proteome</keyword>
<dbReference type="PROSITE" id="PS00455">
    <property type="entry name" value="AMP_BINDING"/>
    <property type="match status" value="1"/>
</dbReference>
<dbReference type="Gene3D" id="3.30.300.30">
    <property type="match status" value="1"/>
</dbReference>
<evidence type="ECO:0000313" key="6">
    <source>
        <dbReference type="Proteomes" id="UP000076798"/>
    </source>
</evidence>
<dbReference type="Gene3D" id="2.30.38.10">
    <property type="entry name" value="Luciferase, Domain 3"/>
    <property type="match status" value="1"/>
</dbReference>
<dbReference type="EMBL" id="KV428152">
    <property type="protein sequence ID" value="KZT35102.1"/>
    <property type="molecule type" value="Genomic_DNA"/>
</dbReference>
<sequence>MIINNFYGPFPKLPPTNVHNMIFRRPGAPEIPDHVSQIDGKTGEKRTRQEFLERVYDGATALGASVEDGGLGLSGEKGDMVGILSYNSIEYIALIHAMLVITTPFAPMSAHSTPLELAHLLSKSGVTHIFVESALLPKALDTIKKAGLTNKHIFLLDGPGSHGIHSFDSLVKHARQRKLKRVDVRPVKHDTLAYLMFSSGTSGLPKAVAVSHSNVNASLVQYLMGVRETMKVYTPPTVPGGIYKTLAVLPFSHTYALHILILRPLLAPSTIVVLPKWDINLAIDTIQKYKINSLPIVPSMIHSLVHSERFSKADFSSVIGFGSGAAYLPPALAQRLKSKVTTARLATGYGLSEGTISAIQTPVEGLLDGKIKDVPKNTAGILLAGLQARLVKDDGNDAAVNEPGELWLKGPHVTLGYWNDENATKSAFLPDGWLRTGDRFRIDERGFFFFEDRSKDTLKVSGLQVSPAEIEDVLISHPEGLIIDASVAGVSGSRTSDEKSPRAWVVLSKKGKAVGKKDVKIRLNAWVEENLSRYKWLRGGIQFVDEIPKSATGKVLRRLLVDEYEKKSAAKARL</sequence>
<gene>
    <name evidence="5" type="ORF">SISSUDRAFT_990947</name>
</gene>
<reference evidence="5 6" key="1">
    <citation type="journal article" date="2016" name="Mol. Biol. Evol.">
        <title>Comparative Genomics of Early-Diverging Mushroom-Forming Fungi Provides Insights into the Origins of Lignocellulose Decay Capabilities.</title>
        <authorList>
            <person name="Nagy L.G."/>
            <person name="Riley R."/>
            <person name="Tritt A."/>
            <person name="Adam C."/>
            <person name="Daum C."/>
            <person name="Floudas D."/>
            <person name="Sun H."/>
            <person name="Yadav J.S."/>
            <person name="Pangilinan J."/>
            <person name="Larsson K.H."/>
            <person name="Matsuura K."/>
            <person name="Barry K."/>
            <person name="Labutti K."/>
            <person name="Kuo R."/>
            <person name="Ohm R.A."/>
            <person name="Bhattacharya S.S."/>
            <person name="Shirouzu T."/>
            <person name="Yoshinaga Y."/>
            <person name="Martin F.M."/>
            <person name="Grigoriev I.V."/>
            <person name="Hibbett D.S."/>
        </authorList>
    </citation>
    <scope>NUCLEOTIDE SEQUENCE [LARGE SCALE GENOMIC DNA]</scope>
    <source>
        <strain evidence="5 6">HHB10207 ss-3</strain>
    </source>
</reference>
<dbReference type="STRING" id="1314776.A0A166A9E2"/>
<feature type="domain" description="AMP-dependent synthetase/ligase" evidence="3">
    <location>
        <begin position="33"/>
        <end position="418"/>
    </location>
</feature>
<dbReference type="InterPro" id="IPR000873">
    <property type="entry name" value="AMP-dep_synth/lig_dom"/>
</dbReference>